<dbReference type="RefSeq" id="WP_189125319.1">
    <property type="nucleotide sequence ID" value="NZ_BMNH01000010.1"/>
</dbReference>
<feature type="region of interest" description="Disordered" evidence="1">
    <location>
        <begin position="150"/>
        <end position="196"/>
    </location>
</feature>
<reference evidence="2" key="2">
    <citation type="submission" date="2020-09" db="EMBL/GenBank/DDBJ databases">
        <authorList>
            <person name="Sun Q."/>
            <person name="Zhou Y."/>
        </authorList>
    </citation>
    <scope>NUCLEOTIDE SEQUENCE</scope>
    <source>
        <strain evidence="2">CGMCC 4.7368</strain>
    </source>
</reference>
<sequence length="601" mass="61817">MQRRRPVNGNEKISALLQIDSDGSFLIAGTPAADGSMFRAEFDARGTLSLVALDNRQWTETSVTAGHERHSPNGLLSLRTARSAPDGGVAARSVLLSTTGFRRDRDLTIGSDDTRRWTVQEKSPDGGLLNAEGRFAQGVTTLTRRRSDRLGNTLWSEDSETTYDEPRSPRGVGGSGKRSAGAAGKRSAGAGKTTRVRVTDAAGASLEGKQVVFATDDGFRKVNTINGDLVVGSTVEESTTVDTDGTSTTIRVETFPDGSQRITTITETGGGPLYEPDIPSSRETTITAISSDGTSAVVYHELTQSSTNESTGTSSGYWELTYTDDQGQTFSERSGWAVDANGNYSKTVERTTPDGTTTVTTTTIDANGVGTETTTVYHPDGTQTTTTTQIGQPAPEPSPGSESGSGSSGGGTGGGGGDGGGGGEGGASGSGGGFGGGFGGGGGDGFGCKDDCCDDDGDSEECPPRMKEASRTLPDFTAGVFDALDGVRASTAGGGGAPAEGMVAGMRQRALLARNGHRRSGGTTIPIGAPLAEAVTRAADHLRAGPGQDGARAARECVDHAAALILAIAQSGTVDPTVISTARLACRRFADRVDRVLSRHR</sequence>
<evidence type="ECO:0000256" key="1">
    <source>
        <dbReference type="SAM" id="MobiDB-lite"/>
    </source>
</evidence>
<feature type="compositionally biased region" description="Gly residues" evidence="1">
    <location>
        <begin position="406"/>
        <end position="433"/>
    </location>
</feature>
<proteinExistence type="predicted"/>
<feature type="compositionally biased region" description="Low complexity" evidence="1">
    <location>
        <begin position="177"/>
        <end position="192"/>
    </location>
</feature>
<dbReference type="AlphaFoldDB" id="A0A918DJY7"/>
<accession>A0A918DJY7</accession>
<feature type="compositionally biased region" description="Low complexity" evidence="1">
    <location>
        <begin position="353"/>
        <end position="363"/>
    </location>
</feature>
<keyword evidence="3" id="KW-1185">Reference proteome</keyword>
<dbReference type="EMBL" id="BMNH01000010">
    <property type="protein sequence ID" value="GGO71252.1"/>
    <property type="molecule type" value="Genomic_DNA"/>
</dbReference>
<evidence type="ECO:0000313" key="3">
    <source>
        <dbReference type="Proteomes" id="UP000646523"/>
    </source>
</evidence>
<protein>
    <submittedName>
        <fullName evidence="2">Uncharacterized protein</fullName>
    </submittedName>
</protein>
<feature type="region of interest" description="Disordered" evidence="1">
    <location>
        <begin position="347"/>
        <end position="433"/>
    </location>
</feature>
<organism evidence="2 3">
    <name type="scientific">Nonomuraea cavernae</name>
    <dbReference type="NCBI Taxonomy" id="2045107"/>
    <lineage>
        <taxon>Bacteria</taxon>
        <taxon>Bacillati</taxon>
        <taxon>Actinomycetota</taxon>
        <taxon>Actinomycetes</taxon>
        <taxon>Streptosporangiales</taxon>
        <taxon>Streptosporangiaceae</taxon>
        <taxon>Nonomuraea</taxon>
    </lineage>
</organism>
<comment type="caution">
    <text evidence="2">The sequence shown here is derived from an EMBL/GenBank/DDBJ whole genome shotgun (WGS) entry which is preliminary data.</text>
</comment>
<dbReference type="Proteomes" id="UP000646523">
    <property type="component" value="Unassembled WGS sequence"/>
</dbReference>
<gene>
    <name evidence="2" type="ORF">GCM10012289_36550</name>
</gene>
<reference evidence="2" key="1">
    <citation type="journal article" date="2014" name="Int. J. Syst. Evol. Microbiol.">
        <title>Complete genome sequence of Corynebacterium casei LMG S-19264T (=DSM 44701T), isolated from a smear-ripened cheese.</title>
        <authorList>
            <consortium name="US DOE Joint Genome Institute (JGI-PGF)"/>
            <person name="Walter F."/>
            <person name="Albersmeier A."/>
            <person name="Kalinowski J."/>
            <person name="Ruckert C."/>
        </authorList>
    </citation>
    <scope>NUCLEOTIDE SEQUENCE</scope>
    <source>
        <strain evidence="2">CGMCC 4.7368</strain>
    </source>
</reference>
<name>A0A918DJY7_9ACTN</name>
<evidence type="ECO:0000313" key="2">
    <source>
        <dbReference type="EMBL" id="GGO71252.1"/>
    </source>
</evidence>